<dbReference type="AlphaFoldDB" id="A0A4R4DZJ5"/>
<feature type="chain" id="PRO_5020563750" description="Peptidase C14 caspase domain-containing protein" evidence="5">
    <location>
        <begin position="21"/>
        <end position="1151"/>
    </location>
</feature>
<dbReference type="SMART" id="SM00320">
    <property type="entry name" value="WD40"/>
    <property type="match status" value="14"/>
</dbReference>
<dbReference type="GO" id="GO:0004197">
    <property type="term" value="F:cysteine-type endopeptidase activity"/>
    <property type="evidence" value="ECO:0007669"/>
    <property type="project" value="InterPro"/>
</dbReference>
<dbReference type="PANTHER" id="PTHR19879:SF9">
    <property type="entry name" value="TRANSCRIPTION INITIATION FACTOR TFIID SUBUNIT 5"/>
    <property type="match status" value="1"/>
</dbReference>
<feature type="repeat" description="WD" evidence="3">
    <location>
        <begin position="488"/>
        <end position="529"/>
    </location>
</feature>
<keyword evidence="1 3" id="KW-0853">WD repeat</keyword>
<feature type="region of interest" description="Disordered" evidence="4">
    <location>
        <begin position="1130"/>
        <end position="1151"/>
    </location>
</feature>
<evidence type="ECO:0000313" key="7">
    <source>
        <dbReference type="EMBL" id="TCZ69342.1"/>
    </source>
</evidence>
<sequence length="1151" mass="126027">MHHCRIFLLLLACWATGLQAQLPRLVLPIGHNGRINGLAYSPDGKRVATASGDHTAKIWDAATGALLADLKGFQGSVYKASFSPDGRLLLATPAFDDSLAKIWDATTGAFVGDLVGHSRSLQSGAFSPDGHRIITASADGTARIWDVATRQTVRILKGHRGALKSARFSPDGQRVLTASSDRSARLWDARTGATLAVLNGHTQALRDAVFSEDGRRIATASADSTLRLWDTGGAQLLVLRGHNKAPESVVFSSDGQLLLSYAPNSDARLWDLRTNGTCRVFTVKNSWVNDAQFQPGTHQVALSVYGRFSGIVLWQEDGTEVARLPQEACGGLSFSRDGRFVGSYSWMGDAHLWQIANGQGVPLRGYTDDTQAALFSPDGKTIITSGFRQTKYWDAATGTLKAVLPQTSFGDDLRFLFGPDGATMVLIGYDSIVLVQIDQGKILRRIGGHSMSIHSLALSPDGRRLLSTSEDGTGRVWSLSPDSLLATLTGHTHRVNSGAFSPDGKWVITASDDHTVKVWDAGTGHLMHTLSGHGENVFLPSFSPDGSRIVTPSQDFTARLWNTATGEELLQFTEHEGGVYSAIFSADGKRLLTASGDETAKLWDVQTGRVLADLKGHTGILNLARFSPDEKMVLTASWDGTARLWSTSGKALTQLKGHGDQVYSSVFSPDGKRVLTCSRDQTCRVWNAATGEELYSFLGLDSTGFMLMAAGNYYHATADAARRLHYVTPQLGVVSFEQLDVRYHRPDKVLQAIGIADSSLVSSFRLAYQKRIRKLGIDTTHWTNTGYRMPVADFAGRADLPRALSSDTLRLHIVAMDSVLQLDRWNVWVNEVPLFGARGRTLGDKHRHAFDTVLTIRLGTGSNKIETSVTNSEAVESYRMPLEIVRTGTDTAVRLYFAGIGIDRFRQREHNLRYSVKDIRDLALLLKAKYGRRIQIDTLFNEQVTTERVRALKSRLASSREIDKIILAYSGHGLLSNAYDYFLSTYDVDFAQPQERGLPYDALESLLDSIPARQKLLLIDACHSGEVDKEEATNYLATQAAGPSKKGVELKQVAQGRPNAFELMQQVFVNVGRSTGATIISAAGGMQSALERTDLRNGVFTYALLEFLRTTPSPSVRALKEYVNRRVPEMTEGKQVPTSRAENSASNWVLW</sequence>
<feature type="repeat" description="WD" evidence="3">
    <location>
        <begin position="446"/>
        <end position="487"/>
    </location>
</feature>
<name>A0A4R4DZJ5_9BACT</name>
<organism evidence="7 8">
    <name type="scientific">Flaviaesturariibacter aridisoli</name>
    <dbReference type="NCBI Taxonomy" id="2545761"/>
    <lineage>
        <taxon>Bacteria</taxon>
        <taxon>Pseudomonadati</taxon>
        <taxon>Bacteroidota</taxon>
        <taxon>Chitinophagia</taxon>
        <taxon>Chitinophagales</taxon>
        <taxon>Chitinophagaceae</taxon>
        <taxon>Flaviaestuariibacter</taxon>
    </lineage>
</organism>
<dbReference type="SUPFAM" id="SSF50978">
    <property type="entry name" value="WD40 repeat-like"/>
    <property type="match status" value="1"/>
</dbReference>
<feature type="repeat" description="WD" evidence="3">
    <location>
        <begin position="156"/>
        <end position="197"/>
    </location>
</feature>
<proteinExistence type="predicted"/>
<dbReference type="Gene3D" id="3.40.50.1460">
    <property type="match status" value="1"/>
</dbReference>
<dbReference type="OrthoDB" id="1492850at2"/>
<evidence type="ECO:0000256" key="2">
    <source>
        <dbReference type="ARBA" id="ARBA00022737"/>
    </source>
</evidence>
<evidence type="ECO:0000256" key="5">
    <source>
        <dbReference type="SAM" id="SignalP"/>
    </source>
</evidence>
<feature type="signal peptide" evidence="5">
    <location>
        <begin position="1"/>
        <end position="20"/>
    </location>
</feature>
<feature type="repeat" description="WD" evidence="3">
    <location>
        <begin position="239"/>
        <end position="280"/>
    </location>
</feature>
<evidence type="ECO:0000313" key="8">
    <source>
        <dbReference type="Proteomes" id="UP000295164"/>
    </source>
</evidence>
<dbReference type="GO" id="GO:0006508">
    <property type="term" value="P:proteolysis"/>
    <property type="evidence" value="ECO:0007669"/>
    <property type="project" value="InterPro"/>
</dbReference>
<comment type="caution">
    <text evidence="7">The sequence shown here is derived from an EMBL/GenBank/DDBJ whole genome shotgun (WGS) entry which is preliminary data.</text>
</comment>
<dbReference type="InterPro" id="IPR029030">
    <property type="entry name" value="Caspase-like_dom_sf"/>
</dbReference>
<feature type="repeat" description="WD" evidence="3">
    <location>
        <begin position="198"/>
        <end position="230"/>
    </location>
</feature>
<evidence type="ECO:0000256" key="1">
    <source>
        <dbReference type="ARBA" id="ARBA00022574"/>
    </source>
</evidence>
<dbReference type="PROSITE" id="PS50082">
    <property type="entry name" value="WD_REPEATS_2"/>
    <property type="match status" value="11"/>
</dbReference>
<keyword evidence="2" id="KW-0677">Repeat</keyword>
<feature type="compositionally biased region" description="Polar residues" evidence="4">
    <location>
        <begin position="1136"/>
        <end position="1151"/>
    </location>
</feature>
<reference evidence="7 8" key="1">
    <citation type="submission" date="2019-03" db="EMBL/GenBank/DDBJ databases">
        <authorList>
            <person name="Kim M.K.M."/>
        </authorList>
    </citation>
    <scope>NUCLEOTIDE SEQUENCE [LARGE SCALE GENOMIC DNA]</scope>
    <source>
        <strain evidence="7 8">17J68-15</strain>
    </source>
</reference>
<feature type="repeat" description="WD" evidence="3">
    <location>
        <begin position="614"/>
        <end position="655"/>
    </location>
</feature>
<dbReference type="InterPro" id="IPR019775">
    <property type="entry name" value="WD40_repeat_CS"/>
</dbReference>
<keyword evidence="8" id="KW-1185">Reference proteome</keyword>
<dbReference type="SUPFAM" id="SSF50998">
    <property type="entry name" value="Quinoprotein alcohol dehydrogenase-like"/>
    <property type="match status" value="1"/>
</dbReference>
<dbReference type="PROSITE" id="PS50294">
    <property type="entry name" value="WD_REPEATS_REGION"/>
    <property type="match status" value="11"/>
</dbReference>
<dbReference type="CDD" id="cd00200">
    <property type="entry name" value="WD40"/>
    <property type="match status" value="2"/>
</dbReference>
<feature type="repeat" description="WD" evidence="3">
    <location>
        <begin position="114"/>
        <end position="155"/>
    </location>
</feature>
<dbReference type="InterPro" id="IPR036322">
    <property type="entry name" value="WD40_repeat_dom_sf"/>
</dbReference>
<dbReference type="Proteomes" id="UP000295164">
    <property type="component" value="Unassembled WGS sequence"/>
</dbReference>
<gene>
    <name evidence="7" type="ORF">E0486_12570</name>
</gene>
<protein>
    <recommendedName>
        <fullName evidence="6">Peptidase C14 caspase domain-containing protein</fullName>
    </recommendedName>
</protein>
<dbReference type="PRINTS" id="PR00320">
    <property type="entry name" value="GPROTEINBRPT"/>
</dbReference>
<dbReference type="Pfam" id="PF00656">
    <property type="entry name" value="Peptidase_C14"/>
    <property type="match status" value="1"/>
</dbReference>
<dbReference type="PANTHER" id="PTHR19879">
    <property type="entry name" value="TRANSCRIPTION INITIATION FACTOR TFIID"/>
    <property type="match status" value="1"/>
</dbReference>
<evidence type="ECO:0000256" key="3">
    <source>
        <dbReference type="PROSITE-ProRule" id="PRU00221"/>
    </source>
</evidence>
<accession>A0A4R4DZJ5</accession>
<keyword evidence="5" id="KW-0732">Signal</keyword>
<dbReference type="SUPFAM" id="SSF52129">
    <property type="entry name" value="Caspase-like"/>
    <property type="match status" value="1"/>
</dbReference>
<feature type="repeat" description="WD" evidence="3">
    <location>
        <begin position="28"/>
        <end position="69"/>
    </location>
</feature>
<dbReference type="PROSITE" id="PS00678">
    <property type="entry name" value="WD_REPEATS_1"/>
    <property type="match status" value="5"/>
</dbReference>
<feature type="repeat" description="WD" evidence="3">
    <location>
        <begin position="655"/>
        <end position="696"/>
    </location>
</feature>
<feature type="repeat" description="WD" evidence="3">
    <location>
        <begin position="572"/>
        <end position="613"/>
    </location>
</feature>
<feature type="repeat" description="WD" evidence="3">
    <location>
        <begin position="530"/>
        <end position="571"/>
    </location>
</feature>
<dbReference type="InterPro" id="IPR020472">
    <property type="entry name" value="WD40_PAC1"/>
</dbReference>
<dbReference type="InterPro" id="IPR001680">
    <property type="entry name" value="WD40_rpt"/>
</dbReference>
<evidence type="ECO:0000259" key="6">
    <source>
        <dbReference type="Pfam" id="PF00656"/>
    </source>
</evidence>
<evidence type="ECO:0000256" key="4">
    <source>
        <dbReference type="SAM" id="MobiDB-lite"/>
    </source>
</evidence>
<dbReference type="InterPro" id="IPR011600">
    <property type="entry name" value="Pept_C14_caspase"/>
</dbReference>
<dbReference type="InterPro" id="IPR015943">
    <property type="entry name" value="WD40/YVTN_repeat-like_dom_sf"/>
</dbReference>
<dbReference type="Pfam" id="PF00400">
    <property type="entry name" value="WD40"/>
    <property type="match status" value="12"/>
</dbReference>
<feature type="domain" description="Peptidase C14 caspase" evidence="6">
    <location>
        <begin position="900"/>
        <end position="1141"/>
    </location>
</feature>
<dbReference type="EMBL" id="SKFH01000022">
    <property type="protein sequence ID" value="TCZ69342.1"/>
    <property type="molecule type" value="Genomic_DNA"/>
</dbReference>
<dbReference type="InterPro" id="IPR011047">
    <property type="entry name" value="Quinoprotein_ADH-like_sf"/>
</dbReference>
<dbReference type="Gene3D" id="2.130.10.10">
    <property type="entry name" value="YVTN repeat-like/Quinoprotein amine dehydrogenase"/>
    <property type="match status" value="4"/>
</dbReference>